<gene>
    <name evidence="3" type="ORF">ACFPVY_16895</name>
</gene>
<accession>A0ABW1PU04</accession>
<comment type="caution">
    <text evidence="3">The sequence shown here is derived from an EMBL/GenBank/DDBJ whole genome shotgun (WGS) entry which is preliminary data.</text>
</comment>
<feature type="compositionally biased region" description="Basic and acidic residues" evidence="1">
    <location>
        <begin position="248"/>
        <end position="267"/>
    </location>
</feature>
<proteinExistence type="predicted"/>
<feature type="domain" description="Squalene cyclase C-terminal" evidence="2">
    <location>
        <begin position="67"/>
        <end position="155"/>
    </location>
</feature>
<protein>
    <recommendedName>
        <fullName evidence="2">Squalene cyclase C-terminal domain-containing protein</fullName>
    </recommendedName>
</protein>
<feature type="region of interest" description="Disordered" evidence="1">
    <location>
        <begin position="246"/>
        <end position="278"/>
    </location>
</feature>
<keyword evidence="4" id="KW-1185">Reference proteome</keyword>
<dbReference type="InterPro" id="IPR008930">
    <property type="entry name" value="Terpenoid_cyclase/PrenylTrfase"/>
</dbReference>
<evidence type="ECO:0000256" key="1">
    <source>
        <dbReference type="SAM" id="MobiDB-lite"/>
    </source>
</evidence>
<name>A0ABW1PU04_9FLAO</name>
<evidence type="ECO:0000313" key="3">
    <source>
        <dbReference type="EMBL" id="MFC6098330.1"/>
    </source>
</evidence>
<evidence type="ECO:0000259" key="2">
    <source>
        <dbReference type="Pfam" id="PF13243"/>
    </source>
</evidence>
<dbReference type="RefSeq" id="WP_379793344.1">
    <property type="nucleotide sequence ID" value="NZ_JBHSQB010000021.1"/>
</dbReference>
<dbReference type="EMBL" id="JBHSQB010000021">
    <property type="protein sequence ID" value="MFC6098330.1"/>
    <property type="molecule type" value="Genomic_DNA"/>
</dbReference>
<dbReference type="Gene3D" id="1.50.10.20">
    <property type="match status" value="1"/>
</dbReference>
<dbReference type="Pfam" id="PF13243">
    <property type="entry name" value="SQHop_cyclase_C"/>
    <property type="match status" value="1"/>
</dbReference>
<organism evidence="3 4">
    <name type="scientific">Flavobacterium qiangtangense</name>
    <dbReference type="NCBI Taxonomy" id="1442595"/>
    <lineage>
        <taxon>Bacteria</taxon>
        <taxon>Pseudomonadati</taxon>
        <taxon>Bacteroidota</taxon>
        <taxon>Flavobacteriia</taxon>
        <taxon>Flavobacteriales</taxon>
        <taxon>Flavobacteriaceae</taxon>
        <taxon>Flavobacterium</taxon>
    </lineage>
</organism>
<reference evidence="4" key="1">
    <citation type="journal article" date="2019" name="Int. J. Syst. Evol. Microbiol.">
        <title>The Global Catalogue of Microorganisms (GCM) 10K type strain sequencing project: providing services to taxonomists for standard genome sequencing and annotation.</title>
        <authorList>
            <consortium name="The Broad Institute Genomics Platform"/>
            <consortium name="The Broad Institute Genome Sequencing Center for Infectious Disease"/>
            <person name="Wu L."/>
            <person name="Ma J."/>
        </authorList>
    </citation>
    <scope>NUCLEOTIDE SEQUENCE [LARGE SCALE GENOMIC DNA]</scope>
    <source>
        <strain evidence="4">CCUG 49679</strain>
    </source>
</reference>
<evidence type="ECO:0000313" key="4">
    <source>
        <dbReference type="Proteomes" id="UP001596287"/>
    </source>
</evidence>
<dbReference type="PROSITE" id="PS51257">
    <property type="entry name" value="PROKAR_LIPOPROTEIN"/>
    <property type="match status" value="1"/>
</dbReference>
<dbReference type="SUPFAM" id="SSF48239">
    <property type="entry name" value="Terpenoid cyclases/Protein prenyltransferases"/>
    <property type="match status" value="1"/>
</dbReference>
<dbReference type="Proteomes" id="UP001596287">
    <property type="component" value="Unassembled WGS sequence"/>
</dbReference>
<sequence length="442" mass="48805">MRAKIISVAVLLFGCYASVKIINRNSVKPVSEKPKDFAMVIPEDKKDDEELPCVFMTVMNEQPSEGFAKVKRDAKIDEKIAQGENWLVQAQNKDGGWGAGSHAMQNVRDPHAVSSDPATTAMTAMALYRVGYNMESGKHSDVLRKSLDYLLAEIEKTKNNPDYITEVRGTQIQRKLGENIDAVLTLQFLNQIYPTLKNENLKDKVKDAIQVCINKIEKSYDGNGKVKGAGWAGVLQSSFASSGLENASKNKDVKVDSDKLKKSRDYQKSNYNSENESVKSEDGAGIMLYAVSSSVRGSAKESQEAKEIIAKAKSEGKLDRNAPLNKDNLKKAGVSDEQAEVYEVADKVYNSAKVKAVQNDVMSGFGNNGGEEFLSFLQTGESMIVNKDDEWRKWYDNVGGKIISIQNNDGSWNGHHCITSPVFCTATCLMILSIENDIKNLQ</sequence>
<dbReference type="InterPro" id="IPR032696">
    <property type="entry name" value="SQ_cyclase_C"/>
</dbReference>